<proteinExistence type="predicted"/>
<reference evidence="1 2" key="1">
    <citation type="submission" date="2024-04" db="EMBL/GenBank/DDBJ databases">
        <authorList>
            <person name="Fracassetti M."/>
        </authorList>
    </citation>
    <scope>NUCLEOTIDE SEQUENCE [LARGE SCALE GENOMIC DNA]</scope>
</reference>
<gene>
    <name evidence="1" type="ORF">LTRI10_LOCUS24601</name>
</gene>
<organism evidence="1 2">
    <name type="scientific">Linum trigynum</name>
    <dbReference type="NCBI Taxonomy" id="586398"/>
    <lineage>
        <taxon>Eukaryota</taxon>
        <taxon>Viridiplantae</taxon>
        <taxon>Streptophyta</taxon>
        <taxon>Embryophyta</taxon>
        <taxon>Tracheophyta</taxon>
        <taxon>Spermatophyta</taxon>
        <taxon>Magnoliopsida</taxon>
        <taxon>eudicotyledons</taxon>
        <taxon>Gunneridae</taxon>
        <taxon>Pentapetalae</taxon>
        <taxon>rosids</taxon>
        <taxon>fabids</taxon>
        <taxon>Malpighiales</taxon>
        <taxon>Linaceae</taxon>
        <taxon>Linum</taxon>
    </lineage>
</organism>
<evidence type="ECO:0000313" key="2">
    <source>
        <dbReference type="Proteomes" id="UP001497516"/>
    </source>
</evidence>
<dbReference type="AlphaFoldDB" id="A0AAV2ECL4"/>
<dbReference type="EMBL" id="OZ034817">
    <property type="protein sequence ID" value="CAL1383318.1"/>
    <property type="molecule type" value="Genomic_DNA"/>
</dbReference>
<accession>A0AAV2ECL4</accession>
<protein>
    <submittedName>
        <fullName evidence="1">Uncharacterized protein</fullName>
    </submittedName>
</protein>
<name>A0AAV2ECL4_9ROSI</name>
<sequence length="249" mass="28485">MATANLHVALQLAQATIFNGKCFENAENYARYLLKYRDRDLCPLIWIHHASIGLEVMDASDFQVVAFDEIKAIHKYTRDTGRVDPNVLPFGRLPYDLKVLHFYLTRVFLPCSYGHATIHPTDLWILASAKENHAISYPRLMFGHMVTYYDDNYKGDLPFSPQITLLLQALGGDLRYKVYRVDLIDRLLSQFVLRKVDASVGRRRPRVNAPRGERVANVVPPLEDGLSLTYLVDDDTTSSNYMPSPTYPF</sequence>
<keyword evidence="2" id="KW-1185">Reference proteome</keyword>
<dbReference type="Proteomes" id="UP001497516">
    <property type="component" value="Chromosome 4"/>
</dbReference>
<evidence type="ECO:0000313" key="1">
    <source>
        <dbReference type="EMBL" id="CAL1383318.1"/>
    </source>
</evidence>